<keyword evidence="2" id="KW-1185">Reference proteome</keyword>
<organism evidence="1 2">
    <name type="scientific">Paenibacillus selenitireducens</name>
    <dbReference type="NCBI Taxonomy" id="1324314"/>
    <lineage>
        <taxon>Bacteria</taxon>
        <taxon>Bacillati</taxon>
        <taxon>Bacillota</taxon>
        <taxon>Bacilli</taxon>
        <taxon>Bacillales</taxon>
        <taxon>Paenibacillaceae</taxon>
        <taxon>Paenibacillus</taxon>
    </lineage>
</organism>
<dbReference type="Proteomes" id="UP000190188">
    <property type="component" value="Unassembled WGS sequence"/>
</dbReference>
<dbReference type="PANTHER" id="PTHR40056:SF1">
    <property type="entry name" value="DUF1836 DOMAIN-CONTAINING PROTEIN"/>
    <property type="match status" value="1"/>
</dbReference>
<gene>
    <name evidence="1" type="ORF">BVG16_11835</name>
</gene>
<reference evidence="1 2" key="1">
    <citation type="submission" date="2017-01" db="EMBL/GenBank/DDBJ databases">
        <title>Genome analysis of Paenibacillus selenitrireducens ES3-24.</title>
        <authorList>
            <person name="Xu D."/>
            <person name="Yao R."/>
            <person name="Zheng S."/>
        </authorList>
    </citation>
    <scope>NUCLEOTIDE SEQUENCE [LARGE SCALE GENOMIC DNA]</scope>
    <source>
        <strain evidence="1 2">ES3-24</strain>
    </source>
</reference>
<name>A0A1T2XF94_9BACL</name>
<dbReference type="InterPro" id="IPR014975">
    <property type="entry name" value="DUF1836"/>
</dbReference>
<dbReference type="Pfam" id="PF08876">
    <property type="entry name" value="DUF1836"/>
    <property type="match status" value="1"/>
</dbReference>
<protein>
    <recommendedName>
        <fullName evidence="3">DUF1836 domain-containing protein</fullName>
    </recommendedName>
</protein>
<dbReference type="EMBL" id="MSZX01000004">
    <property type="protein sequence ID" value="OPA78551.1"/>
    <property type="molecule type" value="Genomic_DNA"/>
</dbReference>
<dbReference type="AlphaFoldDB" id="A0A1T2XF94"/>
<comment type="caution">
    <text evidence="1">The sequence shown here is derived from an EMBL/GenBank/DDBJ whole genome shotgun (WGS) entry which is preliminary data.</text>
</comment>
<dbReference type="STRING" id="1324314.BVG16_11835"/>
<evidence type="ECO:0000313" key="1">
    <source>
        <dbReference type="EMBL" id="OPA78551.1"/>
    </source>
</evidence>
<proteinExistence type="predicted"/>
<dbReference type="OrthoDB" id="2351599at2"/>
<accession>A0A1T2XF94</accession>
<dbReference type="PANTHER" id="PTHR40056">
    <property type="entry name" value="HYPOTHETICAL CYTOSOLIC PROTEIN"/>
    <property type="match status" value="1"/>
</dbReference>
<sequence length="261" mass="29720">MELFYLTRNQMSELLNGVAEPHLKSPLTILQCAWAKTHPAEKMKGNMLGAVISTSLPPIFEKMIKMSHRDPGFSLNEIIALGNQIEYSHYSITSVQNWVKRDFKDLIQSPAHGKKYSLDQAALIFMIDDLKATLDFESIRKLLAIVFLNPQAEEEANLNGIRPLQIYTAYTSIFEELDQNNDQVLDLSGHESGKRNQDHILENLIKQKADEYAAGLEQVSDREREAISNLIFIAMLSVQTSYFQSMAKRFFNATLFLQNMS</sequence>
<evidence type="ECO:0008006" key="3">
    <source>
        <dbReference type="Google" id="ProtNLM"/>
    </source>
</evidence>
<dbReference type="RefSeq" id="WP_078498888.1">
    <property type="nucleotide sequence ID" value="NZ_MSZX01000004.1"/>
</dbReference>
<evidence type="ECO:0000313" key="2">
    <source>
        <dbReference type="Proteomes" id="UP000190188"/>
    </source>
</evidence>